<proteinExistence type="predicted"/>
<dbReference type="OMA" id="CETMKWW"/>
<protein>
    <submittedName>
        <fullName evidence="1">Protein NLP2</fullName>
    </submittedName>
</protein>
<keyword evidence="2" id="KW-1185">Reference proteome</keyword>
<organism evidence="1 2">
    <name type="scientific">Gossypium arboreum</name>
    <name type="common">Tree cotton</name>
    <name type="synonym">Gossypium nanking</name>
    <dbReference type="NCBI Taxonomy" id="29729"/>
    <lineage>
        <taxon>Eukaryota</taxon>
        <taxon>Viridiplantae</taxon>
        <taxon>Streptophyta</taxon>
        <taxon>Embryophyta</taxon>
        <taxon>Tracheophyta</taxon>
        <taxon>Spermatophyta</taxon>
        <taxon>Magnoliopsida</taxon>
        <taxon>eudicotyledons</taxon>
        <taxon>Gunneridae</taxon>
        <taxon>Pentapetalae</taxon>
        <taxon>rosids</taxon>
        <taxon>malvids</taxon>
        <taxon>Malvales</taxon>
        <taxon>Malvaceae</taxon>
        <taxon>Malvoideae</taxon>
        <taxon>Gossypium</taxon>
    </lineage>
</organism>
<dbReference type="InterPro" id="IPR003035">
    <property type="entry name" value="RWP-RK_dom"/>
</dbReference>
<dbReference type="Pfam" id="PF02042">
    <property type="entry name" value="RWP-RK"/>
    <property type="match status" value="1"/>
</dbReference>
<accession>A0A0B0NGV3</accession>
<gene>
    <name evidence="1" type="ORF">F383_20329</name>
</gene>
<evidence type="ECO:0000313" key="2">
    <source>
        <dbReference type="Proteomes" id="UP000032142"/>
    </source>
</evidence>
<sequence>MSLKHHHNSNSTAAAQSLSFDDIADFFSLPLDDAASTLGVCTSVLKKICRENGLDRWPHRKFLAGKSVEEIKRHAARERRREIAELSKAHRQSSQPQPQNNEQPKLQGGSALPNLQQQGIRNIQTAQALNFSHQSLMTGAAMSDEFKFGFPSDGLSVITNKWWGSSKSDCNEVSDADGAETEGEDKHQTIEEPDDMANDKPGQNGKIEDGISRQGSSLLAAVRKRSMEEGREALELGVYKGRGMKRQGSRKASLLLRIFKSSLPDVWIHDPS</sequence>
<dbReference type="AlphaFoldDB" id="A0A0B0NGV3"/>
<dbReference type="OrthoDB" id="6270329at2759"/>
<reference evidence="2" key="1">
    <citation type="submission" date="2014-09" db="EMBL/GenBank/DDBJ databases">
        <authorList>
            <person name="Mudge J."/>
            <person name="Ramaraj T."/>
            <person name="Lindquist I.E."/>
            <person name="Bharti A.K."/>
            <person name="Sundararajan A."/>
            <person name="Cameron C.T."/>
            <person name="Woodward J.E."/>
            <person name="May G.D."/>
            <person name="Brubaker C."/>
            <person name="Broadhvest J."/>
            <person name="Wilkins T.A."/>
        </authorList>
    </citation>
    <scope>NUCLEOTIDE SEQUENCE</scope>
    <source>
        <strain evidence="2">cv. AKA8401</strain>
    </source>
</reference>
<dbReference type="KEGG" id="gab:108457638"/>
<dbReference type="PANTHER" id="PTHR48460:SF1">
    <property type="entry name" value="RWP-RK DOMAIN-CONTAINING PROTEIN"/>
    <property type="match status" value="1"/>
</dbReference>
<name>A0A0B0NGV3_GOSAR</name>
<dbReference type="PANTHER" id="PTHR48460">
    <property type="entry name" value="RWP-RK DOMAIN-CONTAINING PROTEIN"/>
    <property type="match status" value="1"/>
</dbReference>
<dbReference type="PROSITE" id="PS51519">
    <property type="entry name" value="RWP_RK"/>
    <property type="match status" value="1"/>
</dbReference>
<dbReference type="EMBL" id="KN396596">
    <property type="protein sequence ID" value="KHG11867.1"/>
    <property type="molecule type" value="Genomic_DNA"/>
</dbReference>
<dbReference type="Proteomes" id="UP000032142">
    <property type="component" value="Unassembled WGS sequence"/>
</dbReference>
<dbReference type="GO" id="GO:0003677">
    <property type="term" value="F:DNA binding"/>
    <property type="evidence" value="ECO:0007669"/>
    <property type="project" value="UniProtKB-KW"/>
</dbReference>
<evidence type="ECO:0000313" key="1">
    <source>
        <dbReference type="EMBL" id="KHG11867.1"/>
    </source>
</evidence>